<dbReference type="PANTHER" id="PTHR23291">
    <property type="entry name" value="BAX INHIBITOR-RELATED"/>
    <property type="match status" value="1"/>
</dbReference>
<feature type="transmembrane region" description="Helical" evidence="5">
    <location>
        <begin position="158"/>
        <end position="179"/>
    </location>
</feature>
<dbReference type="VEuPathDB" id="FungiDB:A1Q1_02735"/>
<feature type="transmembrane region" description="Helical" evidence="5">
    <location>
        <begin position="217"/>
        <end position="235"/>
    </location>
</feature>
<protein>
    <submittedName>
        <fullName evidence="7">Vacuole protein</fullName>
    </submittedName>
</protein>
<evidence type="ECO:0000256" key="1">
    <source>
        <dbReference type="ARBA" id="ARBA00004141"/>
    </source>
</evidence>
<evidence type="ECO:0000256" key="6">
    <source>
        <dbReference type="SAM" id="MobiDB-lite"/>
    </source>
</evidence>
<keyword evidence="4 5" id="KW-0472">Membrane</keyword>
<dbReference type="HOGENOM" id="CLU_058671_0_0_1"/>
<evidence type="ECO:0000256" key="4">
    <source>
        <dbReference type="ARBA" id="ARBA00023136"/>
    </source>
</evidence>
<dbReference type="PANTHER" id="PTHR23291:SF50">
    <property type="entry name" value="PROTEIN LIFEGUARD 4"/>
    <property type="match status" value="1"/>
</dbReference>
<feature type="transmembrane region" description="Helical" evidence="5">
    <location>
        <begin position="107"/>
        <end position="125"/>
    </location>
</feature>
<evidence type="ECO:0000256" key="5">
    <source>
        <dbReference type="RuleBase" id="RU004379"/>
    </source>
</evidence>
<feature type="transmembrane region" description="Helical" evidence="5">
    <location>
        <begin position="75"/>
        <end position="95"/>
    </location>
</feature>
<evidence type="ECO:0000313" key="7">
    <source>
        <dbReference type="EMBL" id="EJT52685.1"/>
    </source>
</evidence>
<comment type="caution">
    <text evidence="7">The sequence shown here is derived from an EMBL/GenBank/DDBJ whole genome shotgun (WGS) entry which is preliminary data.</text>
</comment>
<feature type="transmembrane region" description="Helical" evidence="5">
    <location>
        <begin position="191"/>
        <end position="211"/>
    </location>
</feature>
<evidence type="ECO:0000256" key="3">
    <source>
        <dbReference type="ARBA" id="ARBA00022989"/>
    </source>
</evidence>
<gene>
    <name evidence="7" type="ORF">A1Q1_02735</name>
</gene>
<proteinExistence type="inferred from homology"/>
<organism evidence="7 8">
    <name type="scientific">Trichosporon asahii var. asahii (strain ATCC 90039 / CBS 2479 / JCM 2466 / KCTC 7840 / NBRC 103889/ NCYC 2677 / UAMH 7654)</name>
    <name type="common">Yeast</name>
    <dbReference type="NCBI Taxonomy" id="1186058"/>
    <lineage>
        <taxon>Eukaryota</taxon>
        <taxon>Fungi</taxon>
        <taxon>Dikarya</taxon>
        <taxon>Basidiomycota</taxon>
        <taxon>Agaricomycotina</taxon>
        <taxon>Tremellomycetes</taxon>
        <taxon>Trichosporonales</taxon>
        <taxon>Trichosporonaceae</taxon>
        <taxon>Trichosporon</taxon>
    </lineage>
</organism>
<name>J4UL68_TRIAS</name>
<dbReference type="OrthoDB" id="7933078at2759"/>
<dbReference type="AlphaFoldDB" id="J4UL68"/>
<keyword evidence="2 5" id="KW-0812">Transmembrane</keyword>
<comment type="similarity">
    <text evidence="5">Belongs to the BI1 family.</text>
</comment>
<keyword evidence="3 5" id="KW-1133">Transmembrane helix</keyword>
<dbReference type="InterPro" id="IPR006214">
    <property type="entry name" value="Bax_inhibitor_1-related"/>
</dbReference>
<dbReference type="GeneID" id="25986248"/>
<dbReference type="Proteomes" id="UP000002748">
    <property type="component" value="Unassembled WGS sequence"/>
</dbReference>
<dbReference type="GO" id="GO:0016020">
    <property type="term" value="C:membrane"/>
    <property type="evidence" value="ECO:0007669"/>
    <property type="project" value="UniProtKB-SubCell"/>
</dbReference>
<feature type="transmembrane region" description="Helical" evidence="5">
    <location>
        <begin position="247"/>
        <end position="266"/>
    </location>
</feature>
<comment type="subcellular location">
    <subcellularLocation>
        <location evidence="1">Membrane</location>
        <topology evidence="1">Multi-pass membrane protein</topology>
    </subcellularLocation>
</comment>
<dbReference type="CDD" id="cd10429">
    <property type="entry name" value="GAAP_like"/>
    <property type="match status" value="1"/>
</dbReference>
<dbReference type="Pfam" id="PF01027">
    <property type="entry name" value="Bax1-I"/>
    <property type="match status" value="1"/>
</dbReference>
<dbReference type="KEGG" id="tasa:A1Q1_02735"/>
<accession>J4UL68</accession>
<reference evidence="7 8" key="1">
    <citation type="journal article" date="2012" name="Eukaryot. Cell">
        <title>Draft genome sequence of CBS 2479, the standard type strain of Trichosporon asahii.</title>
        <authorList>
            <person name="Yang R.Y."/>
            <person name="Li H.T."/>
            <person name="Zhu H."/>
            <person name="Zhou G.P."/>
            <person name="Wang M."/>
            <person name="Wang L."/>
        </authorList>
    </citation>
    <scope>NUCLEOTIDE SEQUENCE [LARGE SCALE GENOMIC DNA]</scope>
    <source>
        <strain evidence="8">ATCC 90039 / CBS 2479 / JCM 2466 / KCTC 7840 / NCYC 2677 / UAMH 7654</strain>
    </source>
</reference>
<dbReference type="RefSeq" id="XP_014184122.1">
    <property type="nucleotide sequence ID" value="XM_014328647.1"/>
</dbReference>
<evidence type="ECO:0000313" key="8">
    <source>
        <dbReference type="Proteomes" id="UP000002748"/>
    </source>
</evidence>
<evidence type="ECO:0000256" key="2">
    <source>
        <dbReference type="ARBA" id="ARBA00022692"/>
    </source>
</evidence>
<feature type="region of interest" description="Disordered" evidence="6">
    <location>
        <begin position="1"/>
        <end position="29"/>
    </location>
</feature>
<dbReference type="EMBL" id="ALBS01000020">
    <property type="protein sequence ID" value="EJT52685.1"/>
    <property type="molecule type" value="Genomic_DNA"/>
</dbReference>
<sequence length="276" mass="30374">MSSALPPDQEPLLGASSSKKGAARQSEDLVIGSSSAARNAWMDQPPDDDIPDDFKVGVTVADCDEAIRRAFLRKVYAILLCQVGLTALTAAVLMIPEAADFIHQHSWIIWTAMIGTFVSLGLTYWKRHSFPANMFCLALFTLCESIMIGSAVSYYDTFVVLQALLITSGVFVGLTLFTFQTKYDFSSFGPFLFAGLWGLITAGFVGFFLPFSHGFDIAIACAGVLIFSGYILYDTQQIMKRLSVDEAILGSLTLYLDFINLFLYVLRLLNSQNDNN</sequence>
<feature type="transmembrane region" description="Helical" evidence="5">
    <location>
        <begin position="132"/>
        <end position="152"/>
    </location>
</feature>